<feature type="compositionally biased region" description="Acidic residues" evidence="1">
    <location>
        <begin position="478"/>
        <end position="503"/>
    </location>
</feature>
<feature type="compositionally biased region" description="Acidic residues" evidence="1">
    <location>
        <begin position="184"/>
        <end position="201"/>
    </location>
</feature>
<protein>
    <submittedName>
        <fullName evidence="2">Uncharacterized protein</fullName>
    </submittedName>
</protein>
<accession>A0A1T4X2A3</accession>
<feature type="compositionally biased region" description="Acidic residues" evidence="1">
    <location>
        <begin position="50"/>
        <end position="68"/>
    </location>
</feature>
<name>A0A1T4X2A3_9BACT</name>
<dbReference type="Proteomes" id="UP000190027">
    <property type="component" value="Unassembled WGS sequence"/>
</dbReference>
<evidence type="ECO:0000313" key="3">
    <source>
        <dbReference type="Proteomes" id="UP000190027"/>
    </source>
</evidence>
<feature type="compositionally biased region" description="Low complexity" evidence="1">
    <location>
        <begin position="323"/>
        <end position="337"/>
    </location>
</feature>
<dbReference type="RefSeq" id="WP_078717242.1">
    <property type="nucleotide sequence ID" value="NZ_FUYC01000006.1"/>
</dbReference>
<feature type="compositionally biased region" description="Acidic residues" evidence="1">
    <location>
        <begin position="13"/>
        <end position="26"/>
    </location>
</feature>
<feature type="compositionally biased region" description="Acidic residues" evidence="1">
    <location>
        <begin position="279"/>
        <end position="306"/>
    </location>
</feature>
<sequence length="708" mass="75615">MPPATPGHSSPDDILELSELVEDAEEHSDGLDAASVDMTFEQELEELFSEDLAADDDQLAPPTEDELPDLVSSVDESESEDDAPLILDDMIADGDQDNDLLPEDVQGQTTKQDDDIPLILDDMLDGDEESDPTDDALLLDDALESDDEPLLLEEAFTQPPDAEPLSEDSDSPDHGSPAAASAPLEDDEDQLLLDDLLETDSADNQPMADETPASSGSDEPADDVDLLLDEVLLADDDTEDVPSQAAEDDLSELDLDDLLDEPGEPEEQTGSAEPSAVELSDDAVGEDEEILELDDLLLMEDDEEAPEAAAVSEAPQPAEPETPEVQAAPQSAPADAPQSDDLDMDLDFDLDSMTETGPETDTTAHAEQDSDALAELMSDLDDGLDEDLSVDLDDGSGDPLDLDAMPDTTEDAAATPEPEQLEPEQLEPEQPKAAAAQEPSEPKPAKAQPRAPSSEPPEVHPTEPITSPTPTDAVESLSADDLDVEMLLDATLDEAQEAVEDMGDTLPDPQDKTPEPAEQAPASPEAPITEPDFELSDDLSDADEVEDVESLLDGVDIDVSDLDDDLPPLDDDLDDLDGLDELDDLAALDDFDDLNVSEAASKGDSARSATEPPLNTDMAVVLTGDQRPAPTPPSVNVNNLLGEINAESRQPQTAPGPDPQLLQRFEALEQRLATIEKMIRDEVAKTVPQEAARIIREEIQALAEELGE</sequence>
<feature type="compositionally biased region" description="Acidic residues" evidence="1">
    <location>
        <begin position="531"/>
        <end position="578"/>
    </location>
</feature>
<feature type="compositionally biased region" description="Low complexity" evidence="1">
    <location>
        <begin position="307"/>
        <end position="316"/>
    </location>
</feature>
<dbReference type="EMBL" id="FUYC01000006">
    <property type="protein sequence ID" value="SKA83609.1"/>
    <property type="molecule type" value="Genomic_DNA"/>
</dbReference>
<feature type="compositionally biased region" description="Acidic residues" evidence="1">
    <location>
        <begin position="122"/>
        <end position="151"/>
    </location>
</feature>
<proteinExistence type="predicted"/>
<feature type="region of interest" description="Disordered" evidence="1">
    <location>
        <begin position="50"/>
        <end position="578"/>
    </location>
</feature>
<feature type="compositionally biased region" description="Low complexity" evidence="1">
    <location>
        <begin position="516"/>
        <end position="527"/>
    </location>
</feature>
<gene>
    <name evidence="2" type="ORF">SAMN02745704_01681</name>
</gene>
<evidence type="ECO:0000313" key="2">
    <source>
        <dbReference type="EMBL" id="SKA83609.1"/>
    </source>
</evidence>
<dbReference type="OrthoDB" id="5465474at2"/>
<feature type="region of interest" description="Disordered" evidence="1">
    <location>
        <begin position="1"/>
        <end position="34"/>
    </location>
</feature>
<feature type="compositionally biased region" description="Acidic residues" evidence="1">
    <location>
        <begin position="378"/>
        <end position="396"/>
    </location>
</feature>
<organism evidence="2 3">
    <name type="scientific">Paucidesulfovibrio gracilis DSM 16080</name>
    <dbReference type="NCBI Taxonomy" id="1121449"/>
    <lineage>
        <taxon>Bacteria</taxon>
        <taxon>Pseudomonadati</taxon>
        <taxon>Thermodesulfobacteriota</taxon>
        <taxon>Desulfovibrionia</taxon>
        <taxon>Desulfovibrionales</taxon>
        <taxon>Desulfovibrionaceae</taxon>
        <taxon>Paucidesulfovibrio</taxon>
    </lineage>
</organism>
<dbReference type="STRING" id="1121449.SAMN02745704_01681"/>
<dbReference type="AlphaFoldDB" id="A0A1T4X2A3"/>
<feature type="compositionally biased region" description="Acidic residues" evidence="1">
    <location>
        <begin position="90"/>
        <end position="102"/>
    </location>
</feature>
<evidence type="ECO:0000256" key="1">
    <source>
        <dbReference type="SAM" id="MobiDB-lite"/>
    </source>
</evidence>
<feature type="compositionally biased region" description="Acidic residues" evidence="1">
    <location>
        <begin position="219"/>
        <end position="267"/>
    </location>
</feature>
<keyword evidence="3" id="KW-1185">Reference proteome</keyword>
<feature type="compositionally biased region" description="Acidic residues" evidence="1">
    <location>
        <begin position="338"/>
        <end position="352"/>
    </location>
</feature>
<reference evidence="2 3" key="1">
    <citation type="submission" date="2017-02" db="EMBL/GenBank/DDBJ databases">
        <authorList>
            <person name="Peterson S.W."/>
        </authorList>
    </citation>
    <scope>NUCLEOTIDE SEQUENCE [LARGE SCALE GENOMIC DNA]</scope>
    <source>
        <strain evidence="2 3">DSM 16080</strain>
    </source>
</reference>